<dbReference type="PANTHER" id="PTHR12609">
    <property type="entry name" value="MICROTUBULE ASSOCIATED PROTEIN XMAP215"/>
    <property type="match status" value="1"/>
</dbReference>
<keyword evidence="13" id="KW-0131">Cell cycle</keyword>
<dbReference type="SMART" id="SM00220">
    <property type="entry name" value="S_TKc"/>
    <property type="match status" value="1"/>
</dbReference>
<dbReference type="Gene3D" id="3.30.1120.30">
    <property type="entry name" value="POLO box domain"/>
    <property type="match status" value="2"/>
</dbReference>
<dbReference type="InterPro" id="IPR011009">
    <property type="entry name" value="Kinase-like_dom_sf"/>
</dbReference>
<sequence length="2494" mass="281897">GGFARCFEMTDFSSNRIYAGKIIPKTLLQKQHQKEKMRQEIEIHRNIYNKNIVKFYSSFDDENFVYILLELCSRRSLMELHKRRRAVTEPEARYFFKQITEAVKYLHDNNIIHRDLKLGNLFLNDNMDIKIGDFGLATRFDGERKMTLCGTPNYIAPEVLCKTGHSFEVDAWSMGCILYTLLVGKPPFETSNLKETYNRIKKNIYQIPRSKVSPTATLLIQKLLNSDPLKRPSMGDVLVDPFFEAGYMPLGLPISCLTMTPRFDQLAERKPMSNALAKSIKVGATEEKLPKVEQVAQSDSVDYLQELYAALTNLTNMTNFKDGGINGNYEDSEDPAAVPIYWVSKWVDYSDKYGLGYQLCDNSVGVLFNDSSRLILAGNGENMQYIERTGQEHFHTLKCYPENLQKKMTLLRYFRNYMTEHLLKAGPSQIPREGDEMTRLPFMKSWFRTRSAMVLQLSNGTVQVNFFQDHTKVIICPIMQAVSFIDDKRNFRTFRFTLIEQFGCPKDLLSRLNMSSDKQEDESWKKLPPEEKVKQSNWRARVEGYQEASKLFEREDEKSPVFDKYLGVAKKFIIDSNAPAQEKGVEAMQNFVRNAAVARKTAGECVNAVVTKCFNARQKTKEMGIELLMLYIEIEKQETVIEELLKGCSNKQDKIVRASIYTIKEAMRQFGPKIISPKPIVKLLPSLLEAKDSVAREEAKDLAVVIYHWLGDPALKSTLAAVKPLLQNELQSLFEEVKTTKPQKLRFLKSEQDKIERAPQGEGSQDATAEVQVEEEIDPLAFINPVDISKDIPKDWSDQIVSKKWSDRKEVIEKISSLVEVNPKLEYNDIYKDIVPALKKVLSKDVNVMCVTAAAKCLGLIANGLGKKFGIFVQMLLDAILDKFKEKKSAVVTELRTAIDAVAKSTTLDSMSETCLSHLRHKNPDIRMQTSAFLARFFLRTSKSSLPKKLLKSYVEALSANLNDTVEIREATYEALGNCMKIVGEKAVEIFIGDNVEEIKKEKIREYSNKTIVAKTDGGAKNGAKEGSSGSAPPAPTQSIAGPKKVPMKGTRTAVKSSGNLGKKTDAKRTAKKVSSEQKETSSGFEERVLSDADVESLVAAFLPGDTVSNFAAQKYSDRQGVVEDLIEKIGKSCREDIPCQAIINVLARKPGMQDCNHLVMKSKLKLIEELAVNANFSKLSCDLVLDGVIDQLSHPKNNQLSKEVLYAMADTLGFNNISTQIAEQCLKAKNPTKKAEGLNCLNNGLELYGIKSVQIQTVIDFVKNSFQHSNVNVRQAAYELTATLLLYTDDVANCYFQAEQDRVKTEIKNIREKQKDRKKLPPSRGKLSAAAKGTTSGNDKNGAANQEDEEDEDPIEMNVPRVDISANFTDEFMQKLSHQAWKEKNAALDTLITILKANAFIKPTIGDLCNILNQRLKESNKNLVAKVMDIILMLITALGPGVKDYGRMWALNILLNFGDKKAQLRSTALKAIDGITNYTKINMIFENEIIFDALKPENPMLKTEILKWLTVKLTDCKRPPVAELKLIIPIVYSCLEDRNVDVRQAANGILAPLIRIVGFDSLKRAASKVSKASQQNILTIIQKAKDNLPAISKPASAPVQTTKVEEKQESSKPSNASDSSKTTKPKEPTEEISEKSSKSKLAKSKVPAPKAKPAAKETTTEPVTHLKENAEKSVRIKMEKDRKTLRWDFSGNKTEYIRQLKTQMEGSFSREFIDILFHATDFKVYVKGIEMLYKCLTEEPLSLTLSNLDLILRYFTIRFQENNTTVLIKIFDYCDKLFAELLNSNYVLLEYEAYSFLPFLILKIGDTKENIKRAAKSLVQQSAKMYSPFNICKFVVDGLTSKNLKFRAECIDQIGMLIQENGMQVCYPNEKTLMKSIAEQIALKDHAIREYSLNALVIAVQYKGKDAIMKHLNYLPQATISMIEERFKRTTIMPKTEVRPQSPKRQNRTPSPKPKSRQVNSALEQMKIVSQSQSSPSTNKQRVSSPERSPMGNLQRPATSPASYKENTSPVKRKSDANDRENFYLQMKIEDNMKYVAKETPKIPSRSAPIEQALKKKERNAIFSLTEVGLYLSKRIDKLDITDITKTNENLKEIAATVEAVGNNDMQTVYRRLAPCLIAATGSDFDRAAKKVISGTDKPTVRSPYLDYCQYLIAIFDEILTYNDILKNIEKKELRIIVRPCLEILGLSSRVKTDSVKSLVRLTQYLLTSLLTSSDIEIFLRIIYDWVSFKIKEDYLPDSGVGPVQPVFKFLANSLSKNKSSGLKIYKLDAFVSLMAELQKLAHELPESLAGKQNAIIEHFLHIAYIQHGPALLQEAELCLSKDHEIILKIVEAKASPASSPSDIKKQLAKIFKMFSNKETMDDAARELLRWTDRNPGVDIWKYTEGPDEQFKRFIDQKLARLKLETRSSRPNKKLSCHTLPPKHQKNPHYKMQRLLMLKKRIDDVIDRDGVIKTSSSDRYVDQSNSSNSDSTDKLASDQQNDIYKHDKVDLLA</sequence>
<feature type="compositionally biased region" description="Polar residues" evidence="18">
    <location>
        <begin position="1958"/>
        <end position="1988"/>
    </location>
</feature>
<dbReference type="InterPro" id="IPR021133">
    <property type="entry name" value="HEAT_type_2"/>
</dbReference>
<keyword evidence="7" id="KW-0677">Repeat</keyword>
<comment type="catalytic activity">
    <reaction evidence="15">
        <text>L-threonyl-[protein] + ATP = O-phospho-L-threonyl-[protein] + ADP + H(+)</text>
        <dbReference type="Rhea" id="RHEA:46608"/>
        <dbReference type="Rhea" id="RHEA-COMP:11060"/>
        <dbReference type="Rhea" id="RHEA-COMP:11605"/>
        <dbReference type="ChEBI" id="CHEBI:15378"/>
        <dbReference type="ChEBI" id="CHEBI:30013"/>
        <dbReference type="ChEBI" id="CHEBI:30616"/>
        <dbReference type="ChEBI" id="CHEBI:61977"/>
        <dbReference type="ChEBI" id="CHEBI:456216"/>
        <dbReference type="EC" id="2.7.11.21"/>
    </reaction>
</comment>
<dbReference type="PROSITE" id="PS50078">
    <property type="entry name" value="POLO_BOX"/>
    <property type="match status" value="2"/>
</dbReference>
<feature type="repeat" description="HEAT" evidence="17">
    <location>
        <begin position="1528"/>
        <end position="1565"/>
    </location>
</feature>
<evidence type="ECO:0000256" key="12">
    <source>
        <dbReference type="ARBA" id="ARBA00023212"/>
    </source>
</evidence>
<feature type="domain" description="POLO box" evidence="20">
    <location>
        <begin position="442"/>
        <end position="524"/>
    </location>
</feature>
<dbReference type="InterPro" id="IPR008271">
    <property type="entry name" value="Ser/Thr_kinase_AS"/>
</dbReference>
<dbReference type="FunFam" id="1.25.10.10:FF:000063">
    <property type="entry name" value="Putative cytoskeleton-associated protein 5"/>
    <property type="match status" value="1"/>
</dbReference>
<organism evidence="21 22">
    <name type="scientific">Dimorphilus gyrociliatus</name>
    <dbReference type="NCBI Taxonomy" id="2664684"/>
    <lineage>
        <taxon>Eukaryota</taxon>
        <taxon>Metazoa</taxon>
        <taxon>Spiralia</taxon>
        <taxon>Lophotrochozoa</taxon>
        <taxon>Annelida</taxon>
        <taxon>Polychaeta</taxon>
        <taxon>Polychaeta incertae sedis</taxon>
        <taxon>Dinophilidae</taxon>
        <taxon>Dimorphilus</taxon>
    </lineage>
</organism>
<keyword evidence="10" id="KW-0418">Kinase</keyword>
<evidence type="ECO:0000256" key="3">
    <source>
        <dbReference type="ARBA" id="ARBA00022490"/>
    </source>
</evidence>
<dbReference type="InterPro" id="IPR016024">
    <property type="entry name" value="ARM-type_fold"/>
</dbReference>
<keyword evidence="6" id="KW-0808">Transferase</keyword>
<dbReference type="CDD" id="cd14099">
    <property type="entry name" value="STKc_PLK"/>
    <property type="match status" value="1"/>
</dbReference>
<dbReference type="InterPro" id="IPR036947">
    <property type="entry name" value="POLO_box_dom_sf"/>
</dbReference>
<keyword evidence="11" id="KW-0067">ATP-binding</keyword>
<feature type="compositionally biased region" description="Basic and acidic residues" evidence="18">
    <location>
        <begin position="1655"/>
        <end position="1673"/>
    </location>
</feature>
<evidence type="ECO:0000259" key="19">
    <source>
        <dbReference type="PROSITE" id="PS50011"/>
    </source>
</evidence>
<evidence type="ECO:0000256" key="14">
    <source>
        <dbReference type="ARBA" id="ARBA00025722"/>
    </source>
</evidence>
<dbReference type="SUPFAM" id="SSF48371">
    <property type="entry name" value="ARM repeat"/>
    <property type="match status" value="2"/>
</dbReference>
<dbReference type="Pfam" id="PF00659">
    <property type="entry name" value="POLO_box"/>
    <property type="match status" value="2"/>
</dbReference>
<feature type="non-terminal residue" evidence="21">
    <location>
        <position position="1"/>
    </location>
</feature>
<evidence type="ECO:0000256" key="17">
    <source>
        <dbReference type="PROSITE-ProRule" id="PRU00103"/>
    </source>
</evidence>
<evidence type="ECO:0000256" key="4">
    <source>
        <dbReference type="ARBA" id="ARBA00022527"/>
    </source>
</evidence>
<feature type="region of interest" description="Disordered" evidence="18">
    <location>
        <begin position="1932"/>
        <end position="2021"/>
    </location>
</feature>
<keyword evidence="12" id="KW-0206">Cytoskeleton</keyword>
<dbReference type="EMBL" id="CAJFCJ010000031">
    <property type="protein sequence ID" value="CAD5126042.1"/>
    <property type="molecule type" value="Genomic_DNA"/>
</dbReference>
<evidence type="ECO:0000313" key="21">
    <source>
        <dbReference type="EMBL" id="CAD5126042.1"/>
    </source>
</evidence>
<proteinExistence type="inferred from homology"/>
<feature type="domain" description="POLO box" evidence="20">
    <location>
        <begin position="342"/>
        <end position="420"/>
    </location>
</feature>
<dbReference type="GO" id="GO:0004674">
    <property type="term" value="F:protein serine/threonine kinase activity"/>
    <property type="evidence" value="ECO:0007669"/>
    <property type="project" value="UniProtKB-KW"/>
</dbReference>
<feature type="compositionally biased region" description="Polar residues" evidence="18">
    <location>
        <begin position="1997"/>
        <end position="2011"/>
    </location>
</feature>
<dbReference type="Gene3D" id="3.30.200.20">
    <property type="entry name" value="Phosphorylase Kinase, domain 1"/>
    <property type="match status" value="1"/>
</dbReference>
<keyword evidence="22" id="KW-1185">Reference proteome</keyword>
<dbReference type="Gene3D" id="1.25.10.10">
    <property type="entry name" value="Leucine-rich Repeat Variant"/>
    <property type="match status" value="5"/>
</dbReference>
<keyword evidence="5" id="KW-0132">Cell division</keyword>
<dbReference type="Pfam" id="PF00069">
    <property type="entry name" value="Pkinase"/>
    <property type="match status" value="1"/>
</dbReference>
<dbReference type="GO" id="GO:0007051">
    <property type="term" value="P:spindle organization"/>
    <property type="evidence" value="ECO:0007669"/>
    <property type="project" value="InterPro"/>
</dbReference>
<feature type="domain" description="Protein kinase" evidence="19">
    <location>
        <begin position="1"/>
        <end position="243"/>
    </location>
</feature>
<dbReference type="CDD" id="cd13117">
    <property type="entry name" value="POLO_box_2"/>
    <property type="match status" value="1"/>
</dbReference>
<keyword evidence="3" id="KW-0963">Cytoplasm</keyword>
<dbReference type="PROSITE" id="PS50077">
    <property type="entry name" value="HEAT_REPEAT"/>
    <property type="match status" value="1"/>
</dbReference>
<evidence type="ECO:0000256" key="13">
    <source>
        <dbReference type="ARBA" id="ARBA00023306"/>
    </source>
</evidence>
<evidence type="ECO:0000256" key="7">
    <source>
        <dbReference type="ARBA" id="ARBA00022737"/>
    </source>
</evidence>
<evidence type="ECO:0000256" key="10">
    <source>
        <dbReference type="ARBA" id="ARBA00022777"/>
    </source>
</evidence>
<gene>
    <name evidence="21" type="ORF">DGYR_LOCUS13328</name>
</gene>
<feature type="region of interest" description="Disordered" evidence="18">
    <location>
        <begin position="1313"/>
        <end position="1358"/>
    </location>
</feature>
<comment type="caution">
    <text evidence="21">The sequence shown here is derived from an EMBL/GenBank/DDBJ whole genome shotgun (WGS) entry which is preliminary data.</text>
</comment>
<evidence type="ECO:0000256" key="15">
    <source>
        <dbReference type="ARBA" id="ARBA00047802"/>
    </source>
</evidence>
<feature type="compositionally biased region" description="Low complexity" evidence="18">
    <location>
        <begin position="1612"/>
        <end position="1623"/>
    </location>
</feature>
<feature type="compositionally biased region" description="Acidic residues" evidence="18">
    <location>
        <begin position="1347"/>
        <end position="1356"/>
    </location>
</feature>
<evidence type="ECO:0000256" key="5">
    <source>
        <dbReference type="ARBA" id="ARBA00022618"/>
    </source>
</evidence>
<dbReference type="InterPro" id="IPR048491">
    <property type="entry name" value="XMAP215_CLASP_TOG"/>
</dbReference>
<dbReference type="GO" id="GO:0030951">
    <property type="term" value="P:establishment or maintenance of microtubule cytoskeleton polarity"/>
    <property type="evidence" value="ECO:0007669"/>
    <property type="project" value="InterPro"/>
</dbReference>
<dbReference type="InterPro" id="IPR033695">
    <property type="entry name" value="POLO_box_2"/>
</dbReference>
<protein>
    <recommendedName>
        <fullName evidence="2">polo kinase</fullName>
        <ecNumber evidence="2">2.7.11.21</ecNumber>
    </recommendedName>
</protein>
<comment type="catalytic activity">
    <reaction evidence="16">
        <text>L-seryl-[protein] + ATP = O-phospho-L-seryl-[protein] + ADP + H(+)</text>
        <dbReference type="Rhea" id="RHEA:17989"/>
        <dbReference type="Rhea" id="RHEA-COMP:9863"/>
        <dbReference type="Rhea" id="RHEA-COMP:11604"/>
        <dbReference type="ChEBI" id="CHEBI:15378"/>
        <dbReference type="ChEBI" id="CHEBI:29999"/>
        <dbReference type="ChEBI" id="CHEBI:30616"/>
        <dbReference type="ChEBI" id="CHEBI:83421"/>
        <dbReference type="ChEBI" id="CHEBI:456216"/>
        <dbReference type="EC" id="2.7.11.21"/>
    </reaction>
</comment>
<dbReference type="GO" id="GO:0051301">
    <property type="term" value="P:cell division"/>
    <property type="evidence" value="ECO:0007669"/>
    <property type="project" value="UniProtKB-KW"/>
</dbReference>
<evidence type="ECO:0000256" key="11">
    <source>
        <dbReference type="ARBA" id="ARBA00022840"/>
    </source>
</evidence>
<feature type="compositionally biased region" description="Basic and acidic residues" evidence="18">
    <location>
        <begin position="1625"/>
        <end position="1638"/>
    </location>
</feature>
<keyword evidence="9" id="KW-0498">Mitosis</keyword>
<dbReference type="FunFam" id="1.25.10.10:FF:000019">
    <property type="entry name" value="Cytoskeleton-associated protein 5"/>
    <property type="match status" value="1"/>
</dbReference>
<evidence type="ECO:0000256" key="1">
    <source>
        <dbReference type="ARBA" id="ARBA00004300"/>
    </source>
</evidence>
<feature type="region of interest" description="Disordered" evidence="18">
    <location>
        <begin position="1592"/>
        <end position="1673"/>
    </location>
</feature>
<dbReference type="SMART" id="SM01349">
    <property type="entry name" value="TOG"/>
    <property type="match status" value="5"/>
</dbReference>
<dbReference type="Proteomes" id="UP000549394">
    <property type="component" value="Unassembled WGS sequence"/>
</dbReference>
<dbReference type="GO" id="GO:0051010">
    <property type="term" value="F:microtubule plus-end binding"/>
    <property type="evidence" value="ECO:0007669"/>
    <property type="project" value="InterPro"/>
</dbReference>
<dbReference type="PROSITE" id="PS00108">
    <property type="entry name" value="PROTEIN_KINASE_ST"/>
    <property type="match status" value="1"/>
</dbReference>
<evidence type="ECO:0000256" key="18">
    <source>
        <dbReference type="SAM" id="MobiDB-lite"/>
    </source>
</evidence>
<dbReference type="FunFam" id="3.30.1120.30:FF:000001">
    <property type="entry name" value="Serine/threonine-protein kinase PLK"/>
    <property type="match status" value="1"/>
</dbReference>
<evidence type="ECO:0000256" key="16">
    <source>
        <dbReference type="ARBA" id="ARBA00048347"/>
    </source>
</evidence>
<comment type="subcellular location">
    <subcellularLocation>
        <location evidence="1">Cytoplasm</location>
        <location evidence="1">Cytoskeleton</location>
        <location evidence="1">Microtubule organizing center</location>
        <location evidence="1">Centrosome</location>
    </subcellularLocation>
</comment>
<feature type="region of interest" description="Disordered" evidence="18">
    <location>
        <begin position="2457"/>
        <end position="2482"/>
    </location>
</feature>
<dbReference type="InterPro" id="IPR011989">
    <property type="entry name" value="ARM-like"/>
</dbReference>
<dbReference type="OrthoDB" id="205662at2759"/>
<evidence type="ECO:0000256" key="8">
    <source>
        <dbReference type="ARBA" id="ARBA00022741"/>
    </source>
</evidence>
<evidence type="ECO:0000313" key="22">
    <source>
        <dbReference type="Proteomes" id="UP000549394"/>
    </source>
</evidence>
<evidence type="ECO:0000256" key="2">
    <source>
        <dbReference type="ARBA" id="ARBA00012424"/>
    </source>
</evidence>
<dbReference type="FunFam" id="1.25.10.10:FF:000050">
    <property type="entry name" value="Cytoskeleton-associated protein 5 isoform X1"/>
    <property type="match status" value="1"/>
</dbReference>
<dbReference type="GO" id="GO:0046785">
    <property type="term" value="P:microtubule polymerization"/>
    <property type="evidence" value="ECO:0007669"/>
    <property type="project" value="InterPro"/>
</dbReference>
<feature type="compositionally biased region" description="Low complexity" evidence="18">
    <location>
        <begin position="1645"/>
        <end position="1654"/>
    </location>
</feature>
<dbReference type="GO" id="GO:0005813">
    <property type="term" value="C:centrosome"/>
    <property type="evidence" value="ECO:0007669"/>
    <property type="project" value="UniProtKB-SubCell"/>
</dbReference>
<evidence type="ECO:0000256" key="9">
    <source>
        <dbReference type="ARBA" id="ARBA00022776"/>
    </source>
</evidence>
<dbReference type="InterPro" id="IPR045110">
    <property type="entry name" value="XMAP215"/>
</dbReference>
<evidence type="ECO:0000256" key="6">
    <source>
        <dbReference type="ARBA" id="ARBA00022679"/>
    </source>
</evidence>
<dbReference type="PROSITE" id="PS50011">
    <property type="entry name" value="PROTEIN_KINASE_DOM"/>
    <property type="match status" value="1"/>
</dbReference>
<reference evidence="21 22" key="1">
    <citation type="submission" date="2020-08" db="EMBL/GenBank/DDBJ databases">
        <authorList>
            <person name="Hejnol A."/>
        </authorList>
    </citation>
    <scope>NUCLEOTIDE SEQUENCE [LARGE SCALE GENOMIC DNA]</scope>
</reference>
<dbReference type="FunFam" id="1.10.510.10:FF:000571">
    <property type="entry name" value="Maternal embryonic leucine zipper kinase"/>
    <property type="match status" value="1"/>
</dbReference>
<feature type="region of interest" description="Disordered" evidence="18">
    <location>
        <begin position="1016"/>
        <end position="1086"/>
    </location>
</feature>
<keyword evidence="8" id="KW-0547">Nucleotide-binding</keyword>
<dbReference type="GO" id="GO:0061863">
    <property type="term" value="F:microtubule plus end polymerase"/>
    <property type="evidence" value="ECO:0007669"/>
    <property type="project" value="InterPro"/>
</dbReference>
<comment type="similarity">
    <text evidence="14">Belongs to the TOG/XMAP215 family.</text>
</comment>
<accession>A0A7I8WD51</accession>
<dbReference type="GO" id="GO:0005524">
    <property type="term" value="F:ATP binding"/>
    <property type="evidence" value="ECO:0007669"/>
    <property type="project" value="UniProtKB-KW"/>
</dbReference>
<keyword evidence="4" id="KW-0723">Serine/threonine-protein kinase</keyword>
<dbReference type="CDD" id="cd13118">
    <property type="entry name" value="POLO_box_1"/>
    <property type="match status" value="1"/>
</dbReference>
<dbReference type="InterPro" id="IPR033701">
    <property type="entry name" value="POLO_box_1"/>
</dbReference>
<dbReference type="EC" id="2.7.11.21" evidence="2"/>
<dbReference type="SUPFAM" id="SSF56112">
    <property type="entry name" value="Protein kinase-like (PK-like)"/>
    <property type="match status" value="1"/>
</dbReference>
<dbReference type="InterPro" id="IPR034085">
    <property type="entry name" value="TOG"/>
</dbReference>
<name>A0A7I8WD51_9ANNE</name>
<feature type="compositionally biased region" description="Basic and acidic residues" evidence="18">
    <location>
        <begin position="1063"/>
        <end position="1086"/>
    </location>
</feature>
<dbReference type="InterPro" id="IPR000959">
    <property type="entry name" value="POLO_box_dom"/>
</dbReference>
<evidence type="ECO:0000259" key="20">
    <source>
        <dbReference type="PROSITE" id="PS50078"/>
    </source>
</evidence>
<dbReference type="SUPFAM" id="SSF82615">
    <property type="entry name" value="Polo-box domain"/>
    <property type="match status" value="2"/>
</dbReference>
<dbReference type="Pfam" id="PF21041">
    <property type="entry name" value="XMAP215_CLASP_TOG"/>
    <property type="match status" value="2"/>
</dbReference>
<dbReference type="InterPro" id="IPR000719">
    <property type="entry name" value="Prot_kinase_dom"/>
</dbReference>
<dbReference type="Gene3D" id="1.10.510.10">
    <property type="entry name" value="Transferase(Phosphotransferase) domain 1"/>
    <property type="match status" value="1"/>
</dbReference>